<dbReference type="Gene3D" id="1.10.10.10">
    <property type="entry name" value="Winged helix-like DNA-binding domain superfamily/Winged helix DNA-binding domain"/>
    <property type="match status" value="1"/>
</dbReference>
<dbReference type="InterPro" id="IPR036390">
    <property type="entry name" value="WH_DNA-bd_sf"/>
</dbReference>
<dbReference type="PROSITE" id="PS50949">
    <property type="entry name" value="HTH_GNTR"/>
    <property type="match status" value="1"/>
</dbReference>
<dbReference type="InterPro" id="IPR000524">
    <property type="entry name" value="Tscrpt_reg_HTH_GntR"/>
</dbReference>
<dbReference type="SUPFAM" id="SSF46785">
    <property type="entry name" value="Winged helix' DNA-binding domain"/>
    <property type="match status" value="1"/>
</dbReference>
<dbReference type="InterPro" id="IPR008920">
    <property type="entry name" value="TF_FadR/GntR_C"/>
</dbReference>
<dbReference type="SMART" id="SM00895">
    <property type="entry name" value="FCD"/>
    <property type="match status" value="1"/>
</dbReference>
<keyword evidence="2" id="KW-0238">DNA-binding</keyword>
<keyword evidence="1" id="KW-0805">Transcription regulation</keyword>
<reference evidence="5" key="1">
    <citation type="submission" date="2020-05" db="EMBL/GenBank/DDBJ databases">
        <authorList>
            <person name="Chiriac C."/>
            <person name="Salcher M."/>
            <person name="Ghai R."/>
            <person name="Kavagutti S V."/>
        </authorList>
    </citation>
    <scope>NUCLEOTIDE SEQUENCE</scope>
</reference>
<dbReference type="SUPFAM" id="SSF48008">
    <property type="entry name" value="GntR ligand-binding domain-like"/>
    <property type="match status" value="1"/>
</dbReference>
<sequence length="238" mass="26450">MYTGLDTGVDTGGGTQRSLTQVAYDALKHRLLMGEFPLGRRLGEVALAELLDVSRTPIREALTRLHAEGLVVRLPEGGFSPTAPDLHTVRELYEVRKGLELTALHADDGHDPAQLEALLDDWRQLAVTTVEGEFGADFVLHDEDFHLRLAGASGNQSLTEFLALVNQRIRFVRMQDFLTADRVQRTIAEHVSIVEALLAGDRPLTETRLVRHLGVSRRVVERRAAMALSRMVTGRTDR</sequence>
<dbReference type="SMART" id="SM00345">
    <property type="entry name" value="HTH_GNTR"/>
    <property type="match status" value="1"/>
</dbReference>
<dbReference type="InterPro" id="IPR011711">
    <property type="entry name" value="GntR_C"/>
</dbReference>
<dbReference type="GO" id="GO:0003700">
    <property type="term" value="F:DNA-binding transcription factor activity"/>
    <property type="evidence" value="ECO:0007669"/>
    <property type="project" value="InterPro"/>
</dbReference>
<dbReference type="AlphaFoldDB" id="A0A6J6GQ32"/>
<keyword evidence="3" id="KW-0804">Transcription</keyword>
<dbReference type="CDD" id="cd07377">
    <property type="entry name" value="WHTH_GntR"/>
    <property type="match status" value="1"/>
</dbReference>
<dbReference type="PRINTS" id="PR00035">
    <property type="entry name" value="HTHGNTR"/>
</dbReference>
<dbReference type="PANTHER" id="PTHR43537:SF45">
    <property type="entry name" value="GNTR FAMILY REGULATORY PROTEIN"/>
    <property type="match status" value="1"/>
</dbReference>
<evidence type="ECO:0000256" key="3">
    <source>
        <dbReference type="ARBA" id="ARBA00023163"/>
    </source>
</evidence>
<dbReference type="EMBL" id="CAEZSR010000326">
    <property type="protein sequence ID" value="CAB4601184.1"/>
    <property type="molecule type" value="Genomic_DNA"/>
</dbReference>
<evidence type="ECO:0000313" key="5">
    <source>
        <dbReference type="EMBL" id="CAB4601184.1"/>
    </source>
</evidence>
<accession>A0A6J6GQ32</accession>
<evidence type="ECO:0000256" key="2">
    <source>
        <dbReference type="ARBA" id="ARBA00023125"/>
    </source>
</evidence>
<gene>
    <name evidence="5" type="ORF">UFOPK1493_04331</name>
</gene>
<dbReference type="Pfam" id="PF07729">
    <property type="entry name" value="FCD"/>
    <property type="match status" value="1"/>
</dbReference>
<evidence type="ECO:0000256" key="1">
    <source>
        <dbReference type="ARBA" id="ARBA00023015"/>
    </source>
</evidence>
<name>A0A6J6GQ32_9ZZZZ</name>
<protein>
    <submittedName>
        <fullName evidence="5">Unannotated protein</fullName>
    </submittedName>
</protein>
<dbReference type="Gene3D" id="1.20.120.530">
    <property type="entry name" value="GntR ligand-binding domain-like"/>
    <property type="match status" value="1"/>
</dbReference>
<feature type="domain" description="HTH gntR-type" evidence="4">
    <location>
        <begin position="17"/>
        <end position="84"/>
    </location>
</feature>
<dbReference type="GO" id="GO:0003677">
    <property type="term" value="F:DNA binding"/>
    <property type="evidence" value="ECO:0007669"/>
    <property type="project" value="UniProtKB-KW"/>
</dbReference>
<dbReference type="PANTHER" id="PTHR43537">
    <property type="entry name" value="TRANSCRIPTIONAL REGULATOR, GNTR FAMILY"/>
    <property type="match status" value="1"/>
</dbReference>
<dbReference type="InterPro" id="IPR036388">
    <property type="entry name" value="WH-like_DNA-bd_sf"/>
</dbReference>
<organism evidence="5">
    <name type="scientific">freshwater metagenome</name>
    <dbReference type="NCBI Taxonomy" id="449393"/>
    <lineage>
        <taxon>unclassified sequences</taxon>
        <taxon>metagenomes</taxon>
        <taxon>ecological metagenomes</taxon>
    </lineage>
</organism>
<proteinExistence type="predicted"/>
<dbReference type="Pfam" id="PF00392">
    <property type="entry name" value="GntR"/>
    <property type="match status" value="1"/>
</dbReference>
<evidence type="ECO:0000259" key="4">
    <source>
        <dbReference type="PROSITE" id="PS50949"/>
    </source>
</evidence>